<organism evidence="1">
    <name type="scientific">Arundo donax</name>
    <name type="common">Giant reed</name>
    <name type="synonym">Donax arundinaceus</name>
    <dbReference type="NCBI Taxonomy" id="35708"/>
    <lineage>
        <taxon>Eukaryota</taxon>
        <taxon>Viridiplantae</taxon>
        <taxon>Streptophyta</taxon>
        <taxon>Embryophyta</taxon>
        <taxon>Tracheophyta</taxon>
        <taxon>Spermatophyta</taxon>
        <taxon>Magnoliopsida</taxon>
        <taxon>Liliopsida</taxon>
        <taxon>Poales</taxon>
        <taxon>Poaceae</taxon>
        <taxon>PACMAD clade</taxon>
        <taxon>Arundinoideae</taxon>
        <taxon>Arundineae</taxon>
        <taxon>Arundo</taxon>
    </lineage>
</organism>
<sequence>MDDIGMHNMVLIPSLHASFKNNLGYPQNLGQQSFLPLLPFLSSFLLFPS</sequence>
<proteinExistence type="predicted"/>
<accession>A0A0A9BKW8</accession>
<dbReference type="EMBL" id="GBRH01235087">
    <property type="protein sequence ID" value="JAD62808.1"/>
    <property type="molecule type" value="Transcribed_RNA"/>
</dbReference>
<evidence type="ECO:0000313" key="1">
    <source>
        <dbReference type="EMBL" id="JAD62808.1"/>
    </source>
</evidence>
<dbReference type="AlphaFoldDB" id="A0A0A9BKW8"/>
<protein>
    <submittedName>
        <fullName evidence="1">Uncharacterized protein</fullName>
    </submittedName>
</protein>
<name>A0A0A9BKW8_ARUDO</name>
<reference evidence="1" key="2">
    <citation type="journal article" date="2015" name="Data Brief">
        <title>Shoot transcriptome of the giant reed, Arundo donax.</title>
        <authorList>
            <person name="Barrero R.A."/>
            <person name="Guerrero F.D."/>
            <person name="Moolhuijzen P."/>
            <person name="Goolsby J.A."/>
            <person name="Tidwell J."/>
            <person name="Bellgard S.E."/>
            <person name="Bellgard M.I."/>
        </authorList>
    </citation>
    <scope>NUCLEOTIDE SEQUENCE</scope>
    <source>
        <tissue evidence="1">Shoot tissue taken approximately 20 cm above the soil surface</tissue>
    </source>
</reference>
<reference evidence="1" key="1">
    <citation type="submission" date="2014-09" db="EMBL/GenBank/DDBJ databases">
        <authorList>
            <person name="Magalhaes I.L.F."/>
            <person name="Oliveira U."/>
            <person name="Santos F.R."/>
            <person name="Vidigal T.H.D.A."/>
            <person name="Brescovit A.D."/>
            <person name="Santos A.J."/>
        </authorList>
    </citation>
    <scope>NUCLEOTIDE SEQUENCE</scope>
    <source>
        <tissue evidence="1">Shoot tissue taken approximately 20 cm above the soil surface</tissue>
    </source>
</reference>